<gene>
    <name evidence="1" type="ORF">M123_2391</name>
</gene>
<dbReference type="Proteomes" id="UP000020938">
    <property type="component" value="Unassembled WGS sequence"/>
</dbReference>
<evidence type="ECO:0000313" key="2">
    <source>
        <dbReference type="Proteomes" id="UP000020938"/>
    </source>
</evidence>
<protein>
    <submittedName>
        <fullName evidence="1">Uncharacterized protein</fullName>
    </submittedName>
</protein>
<sequence length="47" mass="5637">MAIFTILLYYNLRLGYPPYFKGANVQKHSFSYKKRLFNFSMIEKAIL</sequence>
<comment type="caution">
    <text evidence="1">The sequence shown here is derived from an EMBL/GenBank/DDBJ whole genome shotgun (WGS) entry which is preliminary data.</text>
</comment>
<dbReference type="AlphaFoldDB" id="A0A016AW51"/>
<organism evidence="1 2">
    <name type="scientific">Bacteroides fragilis str. 3976T8</name>
    <dbReference type="NCBI Taxonomy" id="1339314"/>
    <lineage>
        <taxon>Bacteria</taxon>
        <taxon>Pseudomonadati</taxon>
        <taxon>Bacteroidota</taxon>
        <taxon>Bacteroidia</taxon>
        <taxon>Bacteroidales</taxon>
        <taxon>Bacteroidaceae</taxon>
        <taxon>Bacteroides</taxon>
    </lineage>
</organism>
<name>A0A016AW51_BACFG</name>
<evidence type="ECO:0000313" key="1">
    <source>
        <dbReference type="EMBL" id="EXZ73298.1"/>
    </source>
</evidence>
<proteinExistence type="predicted"/>
<accession>A0A016AW51</accession>
<dbReference type="EMBL" id="JGDS01000051">
    <property type="protein sequence ID" value="EXZ73298.1"/>
    <property type="molecule type" value="Genomic_DNA"/>
</dbReference>
<reference evidence="1 2" key="1">
    <citation type="submission" date="2014-02" db="EMBL/GenBank/DDBJ databases">
        <authorList>
            <person name="Sears C."/>
            <person name="Carroll K."/>
            <person name="Sack B.R."/>
            <person name="Qadri F."/>
            <person name="Myers L.L."/>
            <person name="Chung G.-T."/>
            <person name="Escheverria P."/>
            <person name="Fraser C.M."/>
            <person name="Sadzewicz L."/>
            <person name="Shefchek K.A."/>
            <person name="Tallon L."/>
            <person name="Das S.P."/>
            <person name="Daugherty S."/>
            <person name="Mongodin E.F."/>
        </authorList>
    </citation>
    <scope>NUCLEOTIDE SEQUENCE [LARGE SCALE GENOMIC DNA]</scope>
    <source>
        <strain evidence="1 2">3976T8</strain>
    </source>
</reference>